<dbReference type="RefSeq" id="WP_233346367.1">
    <property type="nucleotide sequence ID" value="NZ_AWFA01000045.1"/>
</dbReference>
<dbReference type="eggNOG" id="COG2329">
    <property type="taxonomic scope" value="Bacteria"/>
</dbReference>
<dbReference type="InterPro" id="IPR011008">
    <property type="entry name" value="Dimeric_a/b-barrel"/>
</dbReference>
<keyword evidence="2" id="KW-1185">Reference proteome</keyword>
<name>A0A062TWA1_9PROT</name>
<dbReference type="EMBL" id="AWFB01000045">
    <property type="protein sequence ID" value="RAN31669.1"/>
    <property type="molecule type" value="Genomic_DNA"/>
</dbReference>
<reference evidence="1 2" key="1">
    <citation type="submission" date="2013-04" db="EMBL/GenBank/DDBJ databases">
        <title>Hyphomonas sp. T24B3 Genome Sequencing.</title>
        <authorList>
            <person name="Lai Q."/>
            <person name="Shao Z."/>
        </authorList>
    </citation>
    <scope>NUCLEOTIDE SEQUENCE [LARGE SCALE GENOMIC DNA]</scope>
    <source>
        <strain evidence="1 2">T24B3</strain>
    </source>
</reference>
<accession>A0A062TWA1</accession>
<dbReference type="AlphaFoldDB" id="A0A062TWA1"/>
<protein>
    <submittedName>
        <fullName evidence="1">Uncharacterized protein</fullName>
    </submittedName>
</protein>
<evidence type="ECO:0000313" key="1">
    <source>
        <dbReference type="EMBL" id="RAN31669.1"/>
    </source>
</evidence>
<evidence type="ECO:0000313" key="2">
    <source>
        <dbReference type="Proteomes" id="UP000249123"/>
    </source>
</evidence>
<comment type="caution">
    <text evidence="1">The sequence shown here is derived from an EMBL/GenBank/DDBJ whole genome shotgun (WGS) entry which is preliminary data.</text>
</comment>
<dbReference type="SUPFAM" id="SSF54909">
    <property type="entry name" value="Dimeric alpha+beta barrel"/>
    <property type="match status" value="1"/>
</dbReference>
<proteinExistence type="predicted"/>
<dbReference type="STRING" id="1280941.HY2_03910"/>
<dbReference type="Proteomes" id="UP000249123">
    <property type="component" value="Unassembled WGS sequence"/>
</dbReference>
<sequence length="172" mass="19988">MTDETEMKKPMEMHLAELNIGRLIAPTDDPRVKEFMDSLDFINGLGKQMPGFVWMMEGSGEPGKGNTENKIGGDPQFVSNLTVWEDVESLERFVWGTVHRKFYERREEWFEILGGMHFVMWWVEPGHQPTLEEALERLAARQREGDSDFAFGWDWLRDAKMHRTHACRPSAA</sequence>
<gene>
    <name evidence="1" type="ORF">HY3_03605</name>
</gene>
<organism evidence="1 2">
    <name type="scientific">Hyphomonas pacifica</name>
    <dbReference type="NCBI Taxonomy" id="1280941"/>
    <lineage>
        <taxon>Bacteria</taxon>
        <taxon>Pseudomonadati</taxon>
        <taxon>Pseudomonadota</taxon>
        <taxon>Alphaproteobacteria</taxon>
        <taxon>Hyphomonadales</taxon>
        <taxon>Hyphomonadaceae</taxon>
        <taxon>Hyphomonas</taxon>
    </lineage>
</organism>
<dbReference type="InterPro" id="IPR021708">
    <property type="entry name" value="DUF3291"/>
</dbReference>
<dbReference type="Pfam" id="PF11695">
    <property type="entry name" value="DUF3291"/>
    <property type="match status" value="1"/>
</dbReference>
<accession>A0A328JSZ0</accession>